<keyword evidence="3" id="KW-1185">Reference proteome</keyword>
<evidence type="ECO:0000313" key="3">
    <source>
        <dbReference type="Proteomes" id="UP000239747"/>
    </source>
</evidence>
<feature type="coiled-coil region" evidence="1">
    <location>
        <begin position="160"/>
        <end position="187"/>
    </location>
</feature>
<gene>
    <name evidence="2" type="ORF">BST92_10710</name>
</gene>
<name>A0A2S7UBQ2_9FLAO</name>
<evidence type="ECO:0000313" key="2">
    <source>
        <dbReference type="EMBL" id="PQJ32368.1"/>
    </source>
</evidence>
<dbReference type="AlphaFoldDB" id="A0A2S7UBQ2"/>
<reference evidence="2 3" key="1">
    <citation type="submission" date="2017-01" db="EMBL/GenBank/DDBJ databases">
        <title>Trade-off between light-utilization and light-protection in marine flavobacteria.</title>
        <authorList>
            <person name="Kumagai Y."/>
            <person name="Yoshizawa S."/>
            <person name="Kogure K."/>
            <person name="Iwasaki W."/>
        </authorList>
    </citation>
    <scope>NUCLEOTIDE SEQUENCE [LARGE SCALE GENOMIC DNA]</scope>
    <source>
        <strain evidence="2 3">KCTC 32109</strain>
    </source>
</reference>
<proteinExistence type="predicted"/>
<keyword evidence="1" id="KW-0175">Coiled coil</keyword>
<organism evidence="2 3">
    <name type="scientific">Nonlabens arenilitoris</name>
    <dbReference type="NCBI Taxonomy" id="1217969"/>
    <lineage>
        <taxon>Bacteria</taxon>
        <taxon>Pseudomonadati</taxon>
        <taxon>Bacteroidota</taxon>
        <taxon>Flavobacteriia</taxon>
        <taxon>Flavobacteriales</taxon>
        <taxon>Flavobacteriaceae</taxon>
        <taxon>Nonlabens</taxon>
    </lineage>
</organism>
<accession>A0A2S7UBQ2</accession>
<comment type="caution">
    <text evidence="2">The sequence shown here is derived from an EMBL/GenBank/DDBJ whole genome shotgun (WGS) entry which is preliminary data.</text>
</comment>
<dbReference type="EMBL" id="MTPW01000001">
    <property type="protein sequence ID" value="PQJ32368.1"/>
    <property type="molecule type" value="Genomic_DNA"/>
</dbReference>
<evidence type="ECO:0000256" key="1">
    <source>
        <dbReference type="SAM" id="Coils"/>
    </source>
</evidence>
<sequence>MKNVIISIVFCLFINITMAQFPSFRASEKSYSPLTVNDADLVKFGDSVSANRVVITIYKEDLNIFLKEKIDPSLDFDLLQKTDLSTFQKKMAVNRKRLDTAQIALYDVIKENIEDKDGLILNLKSIDYDNATLDDFINMHFIAESVPASQDRFPLFKVKYHQALKQLDAVRKKKRALLDNQEFIEAERLTIIEKKFQISADTLKTLFHDARDSTNIKYNIFKENQIDPVQHIYARDHGKLYFVNESALQFNTDAAVVNTEFAATFFGPLRVNFGTVLSTGSNDEVAVIDPTTPIVEEVKVSEESKQRLITGGGNTYLGLELPFLYYSSHRFTFFGYMRGRMSLELDDFSDDVDTSSVVFSSTGHVVLAINSDDRAFNFYVQASYGSYTGASAFRERLGVEEKVFDFGFITAGVTIKDSMRISVNFKPISSQNQLRDGKFTLGIQFLPNLFKT</sequence>
<protein>
    <submittedName>
        <fullName evidence="2">Uncharacterized protein</fullName>
    </submittedName>
</protein>
<dbReference type="Proteomes" id="UP000239747">
    <property type="component" value="Unassembled WGS sequence"/>
</dbReference>